<evidence type="ECO:0000313" key="1">
    <source>
        <dbReference type="EMBL" id="GFY77294.1"/>
    </source>
</evidence>
<protein>
    <submittedName>
        <fullName evidence="1">Uncharacterized protein</fullName>
    </submittedName>
</protein>
<sequence length="63" mass="7214">KGVFDKLAQGSVEIYSMGCERRYRKSSCDHFSVMVDCLLTLLNDLKDEEKCDIEEFEISSSSK</sequence>
<dbReference type="EMBL" id="BMAV01022408">
    <property type="protein sequence ID" value="GFY77294.1"/>
    <property type="molecule type" value="Genomic_DNA"/>
</dbReference>
<dbReference type="AlphaFoldDB" id="A0A8X6YWU3"/>
<dbReference type="Proteomes" id="UP000886998">
    <property type="component" value="Unassembled WGS sequence"/>
</dbReference>
<evidence type="ECO:0000313" key="2">
    <source>
        <dbReference type="Proteomes" id="UP000886998"/>
    </source>
</evidence>
<feature type="non-terminal residue" evidence="1">
    <location>
        <position position="1"/>
    </location>
</feature>
<gene>
    <name evidence="1" type="ORF">TNIN_186251</name>
</gene>
<proteinExistence type="predicted"/>
<dbReference type="OrthoDB" id="6436227at2759"/>
<organism evidence="1 2">
    <name type="scientific">Trichonephila inaurata madagascariensis</name>
    <dbReference type="NCBI Taxonomy" id="2747483"/>
    <lineage>
        <taxon>Eukaryota</taxon>
        <taxon>Metazoa</taxon>
        <taxon>Ecdysozoa</taxon>
        <taxon>Arthropoda</taxon>
        <taxon>Chelicerata</taxon>
        <taxon>Arachnida</taxon>
        <taxon>Araneae</taxon>
        <taxon>Araneomorphae</taxon>
        <taxon>Entelegynae</taxon>
        <taxon>Araneoidea</taxon>
        <taxon>Nephilidae</taxon>
        <taxon>Trichonephila</taxon>
        <taxon>Trichonephila inaurata</taxon>
    </lineage>
</organism>
<accession>A0A8X6YWU3</accession>
<comment type="caution">
    <text evidence="1">The sequence shown here is derived from an EMBL/GenBank/DDBJ whole genome shotgun (WGS) entry which is preliminary data.</text>
</comment>
<name>A0A8X6YWU3_9ARAC</name>
<reference evidence="1" key="1">
    <citation type="submission" date="2020-08" db="EMBL/GenBank/DDBJ databases">
        <title>Multicomponent nature underlies the extraordinary mechanical properties of spider dragline silk.</title>
        <authorList>
            <person name="Kono N."/>
            <person name="Nakamura H."/>
            <person name="Mori M."/>
            <person name="Yoshida Y."/>
            <person name="Ohtoshi R."/>
            <person name="Malay A.D."/>
            <person name="Moran D.A.P."/>
            <person name="Tomita M."/>
            <person name="Numata K."/>
            <person name="Arakawa K."/>
        </authorList>
    </citation>
    <scope>NUCLEOTIDE SEQUENCE</scope>
</reference>
<keyword evidence="2" id="KW-1185">Reference proteome</keyword>